<proteinExistence type="predicted"/>
<organism evidence="1 2">
    <name type="scientific">Metabacillus rhizolycopersici</name>
    <dbReference type="NCBI Taxonomy" id="2875709"/>
    <lineage>
        <taxon>Bacteria</taxon>
        <taxon>Bacillati</taxon>
        <taxon>Bacillota</taxon>
        <taxon>Bacilli</taxon>
        <taxon>Bacillales</taxon>
        <taxon>Bacillaceae</taxon>
        <taxon>Metabacillus</taxon>
    </lineage>
</organism>
<keyword evidence="2" id="KW-1185">Reference proteome</keyword>
<evidence type="ECO:0000313" key="2">
    <source>
        <dbReference type="Proteomes" id="UP001165287"/>
    </source>
</evidence>
<gene>
    <name evidence="1" type="ORF">K9V48_17435</name>
</gene>
<dbReference type="RefSeq" id="WP_224140325.1">
    <property type="nucleotide sequence ID" value="NZ_JAIQUM010000043.1"/>
</dbReference>
<dbReference type="Proteomes" id="UP001165287">
    <property type="component" value="Unassembled WGS sequence"/>
</dbReference>
<reference evidence="1" key="1">
    <citation type="submission" date="2024-05" db="EMBL/GenBank/DDBJ databases">
        <title>Metabacillus sp. nov., isolated from the rhizosphere soil of tomato plants.</title>
        <authorList>
            <person name="Ma R."/>
        </authorList>
    </citation>
    <scope>NUCLEOTIDE SEQUENCE</scope>
    <source>
        <strain evidence="1">DBTR6</strain>
    </source>
</reference>
<name>A0ABS7UUT3_9BACI</name>
<evidence type="ECO:0000313" key="1">
    <source>
        <dbReference type="EMBL" id="MBZ5751984.1"/>
    </source>
</evidence>
<accession>A0ABS7UUT3</accession>
<protein>
    <submittedName>
        <fullName evidence="1">Uncharacterized protein</fullName>
    </submittedName>
</protein>
<comment type="caution">
    <text evidence="1">The sequence shown here is derived from an EMBL/GenBank/DDBJ whole genome shotgun (WGS) entry which is preliminary data.</text>
</comment>
<dbReference type="EMBL" id="JAIQUM010000043">
    <property type="protein sequence ID" value="MBZ5751984.1"/>
    <property type="molecule type" value="Genomic_DNA"/>
</dbReference>
<sequence length="183" mass="21071">MEKNNTVKFQEKIKQLNQETTSYLNEIKKLISSSFQSNELKILSYFTYTTNISHEKESESLIIGTYHIHNIGNIPINKPYICLKLSQDSPFHFSGKYINKNTTLAMQTNDVWERLNDHTNKEEYWLKPVGKESVSPAQIISFSNFQAKWIPSEPYTGSIMGFTYCDEFNDGIPAINQINLSGN</sequence>